<evidence type="ECO:0000256" key="10">
    <source>
        <dbReference type="RuleBase" id="RU003826"/>
    </source>
</evidence>
<feature type="binding site" evidence="9">
    <location>
        <position position="111"/>
    </location>
    <ligand>
        <name>4-amino-2-methyl-5-(diphosphooxymethyl)pyrimidine</name>
        <dbReference type="ChEBI" id="CHEBI:57841"/>
    </ligand>
</feature>
<evidence type="ECO:0000256" key="11">
    <source>
        <dbReference type="RuleBase" id="RU004253"/>
    </source>
</evidence>
<keyword evidence="5 9" id="KW-0784">Thiamine biosynthesis</keyword>
<gene>
    <name evidence="9 13" type="primary">thiE</name>
    <name evidence="13" type="ORF">MUN88_03380</name>
</gene>
<protein>
    <recommendedName>
        <fullName evidence="9">Thiamine-phosphate synthase</fullName>
        <shortName evidence="9">TP synthase</shortName>
        <shortName evidence="9">TPS</shortName>
        <ecNumber evidence="9">2.5.1.3</ecNumber>
    </recommendedName>
    <alternativeName>
        <fullName evidence="9">Thiamine-phosphate pyrophosphorylase</fullName>
        <shortName evidence="9">TMP pyrophosphorylase</shortName>
        <shortName evidence="9">TMP-PPase</shortName>
    </alternativeName>
</protein>
<evidence type="ECO:0000256" key="6">
    <source>
        <dbReference type="ARBA" id="ARBA00047334"/>
    </source>
</evidence>
<dbReference type="InterPro" id="IPR013785">
    <property type="entry name" value="Aldolase_TIM"/>
</dbReference>
<evidence type="ECO:0000256" key="9">
    <source>
        <dbReference type="HAMAP-Rule" id="MF_00097"/>
    </source>
</evidence>
<feature type="binding site" evidence="9">
    <location>
        <begin position="37"/>
        <end position="41"/>
    </location>
    <ligand>
        <name>4-amino-2-methyl-5-(diphosphooxymethyl)pyrimidine</name>
        <dbReference type="ChEBI" id="CHEBI:57841"/>
    </ligand>
</feature>
<accession>A0ABY4F3Y5</accession>
<proteinExistence type="inferred from homology"/>
<evidence type="ECO:0000256" key="5">
    <source>
        <dbReference type="ARBA" id="ARBA00022977"/>
    </source>
</evidence>
<feature type="binding site" evidence="9">
    <location>
        <position position="72"/>
    </location>
    <ligand>
        <name>4-amino-2-methyl-5-(diphosphooxymethyl)pyrimidine</name>
        <dbReference type="ChEBI" id="CHEBI:57841"/>
    </ligand>
</feature>
<comment type="pathway">
    <text evidence="1 9 11">Cofactor biosynthesis; thiamine diphosphate biosynthesis; thiamine phosphate from 4-amino-2-methyl-5-diphosphomethylpyrimidine and 4-methyl-5-(2-phosphoethyl)-thiazole: step 1/1.</text>
</comment>
<reference evidence="13 14" key="1">
    <citation type="submission" date="2022-04" db="EMBL/GenBank/DDBJ databases">
        <title>Gracilibacillus sp. isolated from saltern.</title>
        <authorList>
            <person name="Won M."/>
            <person name="Lee C.-M."/>
            <person name="Woen H.-Y."/>
            <person name="Kwon S.-W."/>
        </authorList>
    </citation>
    <scope>NUCLEOTIDE SEQUENCE [LARGE SCALE GENOMIC DNA]</scope>
    <source>
        <strain evidence="13 14">SSWR10-1</strain>
    </source>
</reference>
<keyword evidence="3 9" id="KW-0479">Metal-binding</keyword>
<evidence type="ECO:0000256" key="2">
    <source>
        <dbReference type="ARBA" id="ARBA00022679"/>
    </source>
</evidence>
<evidence type="ECO:0000313" key="13">
    <source>
        <dbReference type="EMBL" id="UOQ49181.1"/>
    </source>
</evidence>
<keyword evidence="2 9" id="KW-0808">Transferase</keyword>
<dbReference type="GO" id="GO:0004789">
    <property type="term" value="F:thiamine-phosphate diphosphorylase activity"/>
    <property type="evidence" value="ECO:0007669"/>
    <property type="project" value="UniProtKB-EC"/>
</dbReference>
<dbReference type="NCBIfam" id="TIGR00693">
    <property type="entry name" value="thiE"/>
    <property type="match status" value="1"/>
</dbReference>
<comment type="cofactor">
    <cofactor evidence="9">
        <name>Mg(2+)</name>
        <dbReference type="ChEBI" id="CHEBI:18420"/>
    </cofactor>
    <text evidence="9">Binds 1 Mg(2+) ion per subunit.</text>
</comment>
<organism evidence="13 14">
    <name type="scientific">Gracilibacillus caseinilyticus</name>
    <dbReference type="NCBI Taxonomy" id="2932256"/>
    <lineage>
        <taxon>Bacteria</taxon>
        <taxon>Bacillati</taxon>
        <taxon>Bacillota</taxon>
        <taxon>Bacilli</taxon>
        <taxon>Bacillales</taxon>
        <taxon>Bacillaceae</taxon>
        <taxon>Gracilibacillus</taxon>
    </lineage>
</organism>
<evidence type="ECO:0000256" key="4">
    <source>
        <dbReference type="ARBA" id="ARBA00022842"/>
    </source>
</evidence>
<dbReference type="CDD" id="cd00564">
    <property type="entry name" value="TMP_TenI"/>
    <property type="match status" value="1"/>
</dbReference>
<dbReference type="EC" id="2.5.1.3" evidence="9"/>
<keyword evidence="14" id="KW-1185">Reference proteome</keyword>
<evidence type="ECO:0000256" key="8">
    <source>
        <dbReference type="ARBA" id="ARBA00047883"/>
    </source>
</evidence>
<feature type="binding site" evidence="9">
    <location>
        <position position="169"/>
    </location>
    <ligand>
        <name>2-[(2R,5Z)-2-carboxy-4-methylthiazol-5(2H)-ylidene]ethyl phosphate</name>
        <dbReference type="ChEBI" id="CHEBI:62899"/>
    </ligand>
</feature>
<dbReference type="InterPro" id="IPR034291">
    <property type="entry name" value="TMP_synthase"/>
</dbReference>
<dbReference type="EMBL" id="CP095072">
    <property type="protein sequence ID" value="UOQ49181.1"/>
    <property type="molecule type" value="Genomic_DNA"/>
</dbReference>
<feature type="binding site" evidence="9">
    <location>
        <begin position="189"/>
        <end position="190"/>
    </location>
    <ligand>
        <name>2-[(2R,5Z)-2-carboxy-4-methylthiazol-5(2H)-ylidene]ethyl phosphate</name>
        <dbReference type="ChEBI" id="CHEBI:62899"/>
    </ligand>
</feature>
<evidence type="ECO:0000256" key="3">
    <source>
        <dbReference type="ARBA" id="ARBA00022723"/>
    </source>
</evidence>
<comment type="catalytic activity">
    <reaction evidence="8 9 10">
        <text>2-[(2R,5Z)-2-carboxy-4-methylthiazol-5(2H)-ylidene]ethyl phosphate + 4-amino-2-methyl-5-(diphosphooxymethyl)pyrimidine + 2 H(+) = thiamine phosphate + CO2 + diphosphate</text>
        <dbReference type="Rhea" id="RHEA:47844"/>
        <dbReference type="ChEBI" id="CHEBI:15378"/>
        <dbReference type="ChEBI" id="CHEBI:16526"/>
        <dbReference type="ChEBI" id="CHEBI:33019"/>
        <dbReference type="ChEBI" id="CHEBI:37575"/>
        <dbReference type="ChEBI" id="CHEBI:57841"/>
        <dbReference type="ChEBI" id="CHEBI:62899"/>
        <dbReference type="EC" id="2.5.1.3"/>
    </reaction>
</comment>
<name>A0ABY4F3Y5_9BACI</name>
<evidence type="ECO:0000256" key="1">
    <source>
        <dbReference type="ARBA" id="ARBA00005165"/>
    </source>
</evidence>
<dbReference type="PANTHER" id="PTHR20857">
    <property type="entry name" value="THIAMINE-PHOSPHATE PYROPHOSPHORYLASE"/>
    <property type="match status" value="1"/>
</dbReference>
<keyword evidence="4 9" id="KW-0460">Magnesium</keyword>
<feature type="binding site" evidence="9">
    <location>
        <position position="92"/>
    </location>
    <ligand>
        <name>Mg(2+)</name>
        <dbReference type="ChEBI" id="CHEBI:18420"/>
    </ligand>
</feature>
<dbReference type="Gene3D" id="3.20.20.70">
    <property type="entry name" value="Aldolase class I"/>
    <property type="match status" value="1"/>
</dbReference>
<dbReference type="HAMAP" id="MF_00097">
    <property type="entry name" value="TMP_synthase"/>
    <property type="match status" value="1"/>
</dbReference>
<feature type="domain" description="Thiamine phosphate synthase/TenI" evidence="12">
    <location>
        <begin position="8"/>
        <end position="192"/>
    </location>
</feature>
<evidence type="ECO:0000259" key="12">
    <source>
        <dbReference type="Pfam" id="PF02581"/>
    </source>
</evidence>
<dbReference type="Proteomes" id="UP000831782">
    <property type="component" value="Chromosome"/>
</dbReference>
<feature type="binding site" evidence="9">
    <location>
        <position position="140"/>
    </location>
    <ligand>
        <name>4-amino-2-methyl-5-(diphosphooxymethyl)pyrimidine</name>
        <dbReference type="ChEBI" id="CHEBI:57841"/>
    </ligand>
</feature>
<dbReference type="RefSeq" id="WP_244720849.1">
    <property type="nucleotide sequence ID" value="NZ_CP095072.1"/>
</dbReference>
<dbReference type="InterPro" id="IPR036206">
    <property type="entry name" value="ThiamineP_synth_sf"/>
</dbReference>
<dbReference type="InterPro" id="IPR022998">
    <property type="entry name" value="ThiamineP_synth_TenI"/>
</dbReference>
<evidence type="ECO:0000256" key="7">
    <source>
        <dbReference type="ARBA" id="ARBA00047851"/>
    </source>
</evidence>
<dbReference type="SUPFAM" id="SSF51391">
    <property type="entry name" value="Thiamin phosphate synthase"/>
    <property type="match status" value="1"/>
</dbReference>
<feature type="binding site" evidence="9">
    <location>
        <begin position="137"/>
        <end position="139"/>
    </location>
    <ligand>
        <name>2-[(2R,5Z)-2-carboxy-4-methylthiazol-5(2H)-ylidene]ethyl phosphate</name>
        <dbReference type="ChEBI" id="CHEBI:62899"/>
    </ligand>
</feature>
<comment type="catalytic activity">
    <reaction evidence="6 9 10">
        <text>4-methyl-5-(2-phosphooxyethyl)-thiazole + 4-amino-2-methyl-5-(diphosphooxymethyl)pyrimidine + H(+) = thiamine phosphate + diphosphate</text>
        <dbReference type="Rhea" id="RHEA:22328"/>
        <dbReference type="ChEBI" id="CHEBI:15378"/>
        <dbReference type="ChEBI" id="CHEBI:33019"/>
        <dbReference type="ChEBI" id="CHEBI:37575"/>
        <dbReference type="ChEBI" id="CHEBI:57841"/>
        <dbReference type="ChEBI" id="CHEBI:58296"/>
        <dbReference type="EC" id="2.5.1.3"/>
    </reaction>
</comment>
<comment type="catalytic activity">
    <reaction evidence="7 9 10">
        <text>2-(2-carboxy-4-methylthiazol-5-yl)ethyl phosphate + 4-amino-2-methyl-5-(diphosphooxymethyl)pyrimidine + 2 H(+) = thiamine phosphate + CO2 + diphosphate</text>
        <dbReference type="Rhea" id="RHEA:47848"/>
        <dbReference type="ChEBI" id="CHEBI:15378"/>
        <dbReference type="ChEBI" id="CHEBI:16526"/>
        <dbReference type="ChEBI" id="CHEBI:33019"/>
        <dbReference type="ChEBI" id="CHEBI:37575"/>
        <dbReference type="ChEBI" id="CHEBI:57841"/>
        <dbReference type="ChEBI" id="CHEBI:62890"/>
        <dbReference type="EC" id="2.5.1.3"/>
    </reaction>
</comment>
<sequence>MQHEWLQVYFIMGSNNTVQDPLEVLEEALKGGITCFQFREKGKNALQGTAKKQLAEQMKQLCQQYRVPFFINDDVDLAIEIGADGVHVGQDDMSIAKVREIVPADCVIGVSASNIEEAVQAHKEGADYIGVGPIFGTNTKEDAKQPIGIEGLSHIREKVGTLPIVAIGGIKLRHVIPLRKAGGDGVSIITAISQAESPQLMAKTFWQYNRYFS</sequence>
<feature type="binding site" evidence="9">
    <location>
        <position position="73"/>
    </location>
    <ligand>
        <name>Mg(2+)</name>
        <dbReference type="ChEBI" id="CHEBI:18420"/>
    </ligand>
</feature>
<dbReference type="PANTHER" id="PTHR20857:SF15">
    <property type="entry name" value="THIAMINE-PHOSPHATE SYNTHASE"/>
    <property type="match status" value="1"/>
</dbReference>
<dbReference type="Pfam" id="PF02581">
    <property type="entry name" value="TMP-TENI"/>
    <property type="match status" value="1"/>
</dbReference>
<evidence type="ECO:0000313" key="14">
    <source>
        <dbReference type="Proteomes" id="UP000831782"/>
    </source>
</evidence>
<comment type="function">
    <text evidence="9">Condenses 4-methyl-5-(beta-hydroxyethyl)thiazole monophosphate (THZ-P) and 2-methyl-4-amino-5-hydroxymethyl pyrimidine pyrophosphate (HMP-PP) to form thiamine monophosphate (TMP).</text>
</comment>
<comment type="similarity">
    <text evidence="9 10">Belongs to the thiamine-phosphate synthase family.</text>
</comment>